<dbReference type="AlphaFoldDB" id="A0AAW0RY44"/>
<dbReference type="Pfam" id="PF15411">
    <property type="entry name" value="PH_10"/>
    <property type="match status" value="1"/>
</dbReference>
<reference evidence="2 3" key="1">
    <citation type="submission" date="2020-02" db="EMBL/GenBank/DDBJ databases">
        <title>Comparative genomics of the hypocrealean fungal genus Beauvera.</title>
        <authorList>
            <person name="Showalter D.N."/>
            <person name="Bushley K.E."/>
            <person name="Rehner S.A."/>
        </authorList>
    </citation>
    <scope>NUCLEOTIDE SEQUENCE [LARGE SCALE GENOMIC DNA]</scope>
    <source>
        <strain evidence="2 3">ARSEF4384</strain>
    </source>
</reference>
<dbReference type="PANTHER" id="PTHR35391:SF7">
    <property type="entry name" value="C2H2-TYPE DOMAIN-CONTAINING PROTEIN"/>
    <property type="match status" value="1"/>
</dbReference>
<evidence type="ECO:0000256" key="1">
    <source>
        <dbReference type="SAM" id="MobiDB-lite"/>
    </source>
</evidence>
<dbReference type="SUPFAM" id="SSF50729">
    <property type="entry name" value="PH domain-like"/>
    <property type="match status" value="1"/>
</dbReference>
<accession>A0AAW0RY44</accession>
<gene>
    <name evidence="2" type="ORF">G3M48_002521</name>
</gene>
<name>A0AAW0RY44_9HYPO</name>
<dbReference type="PANTHER" id="PTHR35391">
    <property type="entry name" value="C2H2-TYPE DOMAIN-CONTAINING PROTEIN-RELATED"/>
    <property type="match status" value="1"/>
</dbReference>
<evidence type="ECO:0008006" key="4">
    <source>
        <dbReference type="Google" id="ProtNLM"/>
    </source>
</evidence>
<keyword evidence="3" id="KW-1185">Reference proteome</keyword>
<sequence>MPDGLAIPARDVTPKPASTPHQTIYEASSACRIALQKCHHIAPLIADEWPRKRLADFNMWAAASGALSKECSSLDQRLATHQHTFSVILNLLCLLDDLIGRCQREGIPPEDEMLAEEEGLNNPSEQPLRQSRSLEDSKSDVEAIMEQLVRISTAIRRSGVQTRLERADNTFSPDRHGELTNHLVALIRTGNLTREKKQGPPNTWLDSAAPALTEIQERLIEVNLKRRHRFLRHLAEDILPYTCVLEDCPRPQQSYQTRQEWFGHMNSDHKSSQYWLCFACPEPMKFCEKGSFTRHLQTEHDDTISADQIPIVVTACMCNAPMTLSSCPLCAQSASDDDDPEVLLAHVAQHIHSFALDSLPWPVPGEVEAEFLGVDVAGLQKVSYFALSSESGDSGNTQYSFFTDREEGFTRDYFSNLEFQDERPEYPNDSAIVLNELVEKLNKYMKNWYGLSLTKFGQPRIHGTIDVSMDKQNWQTLECILFAEVFICTRESLTTDASNQPLPGVGSSQPSTQFSLKGAIKIKKLLSDVFETGDTKENILTLKLALAEVPEFHLRFRQHSELNLWIQELLYLDVNEGFRVQNLVHELSNQENPIVTNLPQQHMVNSSDSRQRGSPEPSFIVRGFVRKVSPSVWDVEGPLPLELEASTCQNSGGIIEASLKNTRQRPDLDASNEVLLPFQPCQYQKSAAETSLLSEFSYRGRYDQLQENTRGAL</sequence>
<evidence type="ECO:0000313" key="3">
    <source>
        <dbReference type="Proteomes" id="UP001397290"/>
    </source>
</evidence>
<feature type="region of interest" description="Disordered" evidence="1">
    <location>
        <begin position="1"/>
        <end position="20"/>
    </location>
</feature>
<comment type="caution">
    <text evidence="2">The sequence shown here is derived from an EMBL/GenBank/DDBJ whole genome shotgun (WGS) entry which is preliminary data.</text>
</comment>
<feature type="region of interest" description="Disordered" evidence="1">
    <location>
        <begin position="115"/>
        <end position="138"/>
    </location>
</feature>
<proteinExistence type="predicted"/>
<feature type="compositionally biased region" description="Polar residues" evidence="1">
    <location>
        <begin position="121"/>
        <end position="131"/>
    </location>
</feature>
<dbReference type="Proteomes" id="UP001397290">
    <property type="component" value="Unassembled WGS sequence"/>
</dbReference>
<dbReference type="EMBL" id="JAAHCF010000186">
    <property type="protein sequence ID" value="KAK8146826.1"/>
    <property type="molecule type" value="Genomic_DNA"/>
</dbReference>
<evidence type="ECO:0000313" key="2">
    <source>
        <dbReference type="EMBL" id="KAK8146826.1"/>
    </source>
</evidence>
<organism evidence="2 3">
    <name type="scientific">Beauveria asiatica</name>
    <dbReference type="NCBI Taxonomy" id="1069075"/>
    <lineage>
        <taxon>Eukaryota</taxon>
        <taxon>Fungi</taxon>
        <taxon>Dikarya</taxon>
        <taxon>Ascomycota</taxon>
        <taxon>Pezizomycotina</taxon>
        <taxon>Sordariomycetes</taxon>
        <taxon>Hypocreomycetidae</taxon>
        <taxon>Hypocreales</taxon>
        <taxon>Cordycipitaceae</taxon>
        <taxon>Beauveria</taxon>
    </lineage>
</organism>
<protein>
    <recommendedName>
        <fullName evidence="4">C2H2-type domain-containing protein</fullName>
    </recommendedName>
</protein>